<evidence type="ECO:0000313" key="15">
    <source>
        <dbReference type="EMBL" id="ABQ79033.1"/>
    </source>
</evidence>
<dbReference type="GO" id="GO:0006629">
    <property type="term" value="P:lipid metabolic process"/>
    <property type="evidence" value="ECO:0007669"/>
    <property type="project" value="InterPro"/>
</dbReference>
<keyword evidence="11 13" id="KW-0472">Membrane</keyword>
<evidence type="ECO:0000256" key="12">
    <source>
        <dbReference type="SAM" id="MobiDB-lite"/>
    </source>
</evidence>
<dbReference type="GO" id="GO:0046872">
    <property type="term" value="F:metal ion binding"/>
    <property type="evidence" value="ECO:0007669"/>
    <property type="project" value="UniProtKB-KW"/>
</dbReference>
<accession>A5W4H3</accession>
<evidence type="ECO:0000256" key="2">
    <source>
        <dbReference type="ARBA" id="ARBA00010823"/>
    </source>
</evidence>
<feature type="transmembrane region" description="Helical" evidence="13">
    <location>
        <begin position="89"/>
        <end position="110"/>
    </location>
</feature>
<comment type="subcellular location">
    <subcellularLocation>
        <location evidence="1">Cell inner membrane</location>
        <topology evidence="1">Multi-pass membrane protein</topology>
    </subcellularLocation>
</comment>
<reference evidence="15" key="1">
    <citation type="submission" date="2007-05" db="EMBL/GenBank/DDBJ databases">
        <title>Complete sequence of Pseudomonas putida F1.</title>
        <authorList>
            <consortium name="US DOE Joint Genome Institute"/>
            <person name="Copeland A."/>
            <person name="Lucas S."/>
            <person name="Lapidus A."/>
            <person name="Barry K."/>
            <person name="Detter J.C."/>
            <person name="Glavina del Rio T."/>
            <person name="Hammon N."/>
            <person name="Israni S."/>
            <person name="Dalin E."/>
            <person name="Tice H."/>
            <person name="Pitluck S."/>
            <person name="Chain P."/>
            <person name="Malfatti S."/>
            <person name="Shin M."/>
            <person name="Vergez L."/>
            <person name="Schmutz J."/>
            <person name="Larimer F."/>
            <person name="Land M."/>
            <person name="Hauser L."/>
            <person name="Kyrpides N."/>
            <person name="Lykidis A."/>
            <person name="Parales R."/>
            <person name="Richardson P."/>
        </authorList>
    </citation>
    <scope>NUCLEOTIDE SEQUENCE [LARGE SCALE GENOMIC DNA]</scope>
    <source>
        <strain evidence="15">F1</strain>
    </source>
</reference>
<keyword evidence="7 13" id="KW-1133">Transmembrane helix</keyword>
<dbReference type="Pfam" id="PF00487">
    <property type="entry name" value="FA_desaturase"/>
    <property type="match status" value="1"/>
</dbReference>
<name>A5W4H3_PSEP1</name>
<dbReference type="eggNOG" id="COG3239">
    <property type="taxonomic scope" value="Bacteria"/>
</dbReference>
<evidence type="ECO:0000259" key="14">
    <source>
        <dbReference type="Pfam" id="PF00487"/>
    </source>
</evidence>
<sequence>MWEYIKYYFAPLVQVFAILGFYWGGHYTWIAIGAFPAIAILDMLLPLDLSERRMKNHFWAYLPIWASTLLLPFMYFGFAWSVANNDLTGLQMAAGVLGLAWLSVVPGVPATHELYHSRGRLARFVGRYGQIVFLDVMRMEVHVVGHHRDVGTAEDIDTAARGMNLYRFVVRAVVESVRWELKLDADNLEKRGYGRYSIRHSVWRALLAIVVFLGCIYAIGGGMAVGLCSISMIIARFWVEAFNYYQHYGQVRLVGMPIEKRHVWNHFGTLSRLYAFEITNHADHHLNSYIPYYKLVPDREAIIIPSIIACFLSGFIPPLWYRAIIKPALKRWDNEYASPAERRLAQEQNREAGWDDWFNDQGGRGSQPDGPSLARG</sequence>
<proteinExistence type="inferred from homology"/>
<dbReference type="PANTHER" id="PTHR38674">
    <property type="entry name" value="ALKANE 1-MONOOXYGENASE 1"/>
    <property type="match status" value="1"/>
</dbReference>
<dbReference type="GO" id="GO:0005886">
    <property type="term" value="C:plasma membrane"/>
    <property type="evidence" value="ECO:0007669"/>
    <property type="project" value="UniProtKB-SubCell"/>
</dbReference>
<evidence type="ECO:0000256" key="6">
    <source>
        <dbReference type="ARBA" id="ARBA00022723"/>
    </source>
</evidence>
<dbReference type="EMBL" id="CP000712">
    <property type="protein sequence ID" value="ABQ79033.1"/>
    <property type="molecule type" value="Genomic_DNA"/>
</dbReference>
<feature type="transmembrane region" description="Helical" evidence="13">
    <location>
        <begin position="205"/>
        <end position="238"/>
    </location>
</feature>
<feature type="transmembrane region" description="Helical" evidence="13">
    <location>
        <begin position="29"/>
        <end position="47"/>
    </location>
</feature>
<evidence type="ECO:0000256" key="13">
    <source>
        <dbReference type="SAM" id="Phobius"/>
    </source>
</evidence>
<dbReference type="GO" id="GO:0004497">
    <property type="term" value="F:monooxygenase activity"/>
    <property type="evidence" value="ECO:0007669"/>
    <property type="project" value="UniProtKB-KW"/>
</dbReference>
<evidence type="ECO:0000256" key="4">
    <source>
        <dbReference type="ARBA" id="ARBA00022519"/>
    </source>
</evidence>
<dbReference type="CDD" id="cd03512">
    <property type="entry name" value="Alkane-hydroxylase"/>
    <property type="match status" value="1"/>
</dbReference>
<keyword evidence="8 15" id="KW-0560">Oxidoreductase</keyword>
<keyword evidence="3" id="KW-1003">Cell membrane</keyword>
<comment type="similarity">
    <text evidence="2">Belongs to the fatty acid desaturase type 1 family. AlkB subfamily.</text>
</comment>
<keyword evidence="6" id="KW-0479">Metal-binding</keyword>
<feature type="region of interest" description="Disordered" evidence="12">
    <location>
        <begin position="354"/>
        <end position="376"/>
    </location>
</feature>
<dbReference type="HOGENOM" id="CLU_044462_2_0_6"/>
<feature type="transmembrane region" description="Helical" evidence="13">
    <location>
        <begin position="59"/>
        <end position="83"/>
    </location>
</feature>
<dbReference type="AlphaFoldDB" id="A5W4H3"/>
<evidence type="ECO:0000256" key="10">
    <source>
        <dbReference type="ARBA" id="ARBA00023033"/>
    </source>
</evidence>
<protein>
    <submittedName>
        <fullName evidence="15">Alkane 1-monooxygenase</fullName>
        <ecNumber evidence="15">1.14.15.3</ecNumber>
    </submittedName>
</protein>
<evidence type="ECO:0000256" key="3">
    <source>
        <dbReference type="ARBA" id="ARBA00022475"/>
    </source>
</evidence>
<feature type="transmembrane region" description="Helical" evidence="13">
    <location>
        <begin position="301"/>
        <end position="321"/>
    </location>
</feature>
<feature type="domain" description="Fatty acid desaturase" evidence="14">
    <location>
        <begin position="99"/>
        <end position="296"/>
    </location>
</feature>
<feature type="transmembrane region" description="Helical" evidence="13">
    <location>
        <begin position="7"/>
        <end position="23"/>
    </location>
</feature>
<keyword evidence="9" id="KW-0408">Iron</keyword>
<evidence type="ECO:0000256" key="7">
    <source>
        <dbReference type="ARBA" id="ARBA00022989"/>
    </source>
</evidence>
<dbReference type="InterPro" id="IPR033885">
    <property type="entry name" value="AlkB/XylM"/>
</dbReference>
<dbReference type="PANTHER" id="PTHR38674:SF1">
    <property type="entry name" value="ALKANE 1-MONOOXYGENASE 1"/>
    <property type="match status" value="1"/>
</dbReference>
<keyword evidence="5 13" id="KW-0812">Transmembrane</keyword>
<dbReference type="InterPro" id="IPR005804">
    <property type="entry name" value="FA_desaturase_dom"/>
</dbReference>
<organism evidence="15">
    <name type="scientific">Pseudomonas putida (strain ATCC 700007 / DSM 6899 / JCM 31910 / BCRC 17059 / LMG 24140 / F1)</name>
    <dbReference type="NCBI Taxonomy" id="351746"/>
    <lineage>
        <taxon>Bacteria</taxon>
        <taxon>Pseudomonadati</taxon>
        <taxon>Pseudomonadota</taxon>
        <taxon>Gammaproteobacteria</taxon>
        <taxon>Pseudomonadales</taxon>
        <taxon>Pseudomonadaceae</taxon>
        <taxon>Pseudomonas</taxon>
    </lineage>
</organism>
<evidence type="ECO:0000256" key="5">
    <source>
        <dbReference type="ARBA" id="ARBA00022692"/>
    </source>
</evidence>
<dbReference type="EC" id="1.14.15.3" evidence="15"/>
<evidence type="ECO:0000256" key="11">
    <source>
        <dbReference type="ARBA" id="ARBA00023136"/>
    </source>
</evidence>
<evidence type="ECO:0000256" key="8">
    <source>
        <dbReference type="ARBA" id="ARBA00023002"/>
    </source>
</evidence>
<gene>
    <name evidence="15" type="ordered locus">Pput_2903</name>
</gene>
<evidence type="ECO:0000256" key="1">
    <source>
        <dbReference type="ARBA" id="ARBA00004429"/>
    </source>
</evidence>
<keyword evidence="10 15" id="KW-0503">Monooxygenase</keyword>
<evidence type="ECO:0000256" key="9">
    <source>
        <dbReference type="ARBA" id="ARBA00023004"/>
    </source>
</evidence>
<keyword evidence="4" id="KW-0997">Cell inner membrane</keyword>
<dbReference type="KEGG" id="ppf:Pput_2903"/>